<dbReference type="GO" id="GO:0012501">
    <property type="term" value="P:programmed cell death"/>
    <property type="evidence" value="ECO:0007669"/>
    <property type="project" value="TreeGrafter"/>
</dbReference>
<comment type="subcellular location">
    <subcellularLocation>
        <location evidence="1">Periplasm</location>
    </subcellularLocation>
</comment>
<name>A0A839U6Q5_9HYPH</name>
<comment type="similarity">
    <text evidence="2">Belongs to the peptidase S1C family.</text>
</comment>
<dbReference type="EMBL" id="JACHXN010000009">
    <property type="protein sequence ID" value="MBB3146816.1"/>
    <property type="molecule type" value="Genomic_DNA"/>
</dbReference>
<feature type="binding site" evidence="10">
    <location>
        <begin position="219"/>
        <end position="221"/>
    </location>
    <ligand>
        <name>substrate</name>
    </ligand>
</feature>
<dbReference type="GO" id="GO:0006508">
    <property type="term" value="P:proteolysis"/>
    <property type="evidence" value="ECO:0007669"/>
    <property type="project" value="UniProtKB-KW"/>
</dbReference>
<keyword evidence="14" id="KW-1185">Reference proteome</keyword>
<evidence type="ECO:0000313" key="14">
    <source>
        <dbReference type="Proteomes" id="UP000554520"/>
    </source>
</evidence>
<dbReference type="InterPro" id="IPR011782">
    <property type="entry name" value="Pept_S1C_Do"/>
</dbReference>
<dbReference type="SUPFAM" id="SSF50494">
    <property type="entry name" value="Trypsin-like serine proteases"/>
    <property type="match status" value="1"/>
</dbReference>
<keyword evidence="7" id="KW-0378">Hydrolase</keyword>
<dbReference type="RefSeq" id="WP_183662633.1">
    <property type="nucleotide sequence ID" value="NZ_JACHXN010000009.1"/>
</dbReference>
<dbReference type="PRINTS" id="PR00834">
    <property type="entry name" value="PROTEASES2C"/>
</dbReference>
<keyword evidence="11" id="KW-1133">Transmembrane helix</keyword>
<dbReference type="InterPro" id="IPR009003">
    <property type="entry name" value="Peptidase_S1_PA"/>
</dbReference>
<dbReference type="SUPFAM" id="SSF50156">
    <property type="entry name" value="PDZ domain-like"/>
    <property type="match status" value="2"/>
</dbReference>
<keyword evidence="6" id="KW-0574">Periplasm</keyword>
<evidence type="ECO:0000256" key="4">
    <source>
        <dbReference type="ARBA" id="ARBA00022729"/>
    </source>
</evidence>
<dbReference type="Pfam" id="PF13180">
    <property type="entry name" value="PDZ_2"/>
    <property type="match status" value="1"/>
</dbReference>
<evidence type="ECO:0000256" key="6">
    <source>
        <dbReference type="ARBA" id="ARBA00022764"/>
    </source>
</evidence>
<accession>A0A839U6Q5</accession>
<keyword evidence="8" id="KW-0720">Serine protease</keyword>
<evidence type="ECO:0000256" key="5">
    <source>
        <dbReference type="ARBA" id="ARBA00022737"/>
    </source>
</evidence>
<feature type="binding site" evidence="10">
    <location>
        <position position="117"/>
    </location>
    <ligand>
        <name>substrate</name>
    </ligand>
</feature>
<sequence>MNRFRWQEGLIKMVGLWPFISLMVIFIGLPTDGRTVALADASPPSLAPMLERAVKSVVNISATGKAAEEIDPLLQDPFYRRFYGLSEVMPPQAFSFQSVGSGVIIDAQHGMVLTTYHVVEHADAITVTLNDGKTVEARLVGSDSETDLALIEIETEGLSAMPVGNSDGLKVGDYVVAIGNPFGLGQTATMGIISALGRPGLGNDNLEEFIQTDASINPGNSGGALVNLHGELIGINNATAGSALGISFATPSALAKRVADELAAHGKVNRGELGVVVQDMTPKLRLALKISRDPGVLVSQVKAGSAAQRSGMLAGDVITAIDGHPVKDASEFRRKISSLAPGSAIRLSIARSDKSLEITARLTDKESDHASEATTAFLDSIVLLDIKTEAKPIGQANGALVLAIDKDSRAAAAGLVEGDIIVSINRQAVHSSEETLDLARRSAHPLLLGIYRDNVIQFLAVE</sequence>
<protein>
    <submittedName>
        <fullName evidence="13">Do/DeqQ family serine protease</fullName>
    </submittedName>
</protein>
<dbReference type="Pfam" id="PF17820">
    <property type="entry name" value="PDZ_6"/>
    <property type="match status" value="1"/>
</dbReference>
<keyword evidence="3 13" id="KW-0645">Protease</keyword>
<evidence type="ECO:0000256" key="1">
    <source>
        <dbReference type="ARBA" id="ARBA00004418"/>
    </source>
</evidence>
<feature type="transmembrane region" description="Helical" evidence="11">
    <location>
        <begin position="9"/>
        <end position="29"/>
    </location>
</feature>
<dbReference type="PROSITE" id="PS50106">
    <property type="entry name" value="PDZ"/>
    <property type="match status" value="2"/>
</dbReference>
<dbReference type="InterPro" id="IPR041489">
    <property type="entry name" value="PDZ_6"/>
</dbReference>
<evidence type="ECO:0000259" key="12">
    <source>
        <dbReference type="PROSITE" id="PS50106"/>
    </source>
</evidence>
<feature type="active site" description="Charge relay system" evidence="9">
    <location>
        <position position="221"/>
    </location>
</feature>
<dbReference type="GO" id="GO:0042597">
    <property type="term" value="C:periplasmic space"/>
    <property type="evidence" value="ECO:0007669"/>
    <property type="project" value="UniProtKB-SubCell"/>
</dbReference>
<feature type="active site" description="Charge relay system" evidence="9">
    <location>
        <position position="117"/>
    </location>
</feature>
<dbReference type="Pfam" id="PF13365">
    <property type="entry name" value="Trypsin_2"/>
    <property type="match status" value="1"/>
</dbReference>
<keyword evidence="11" id="KW-0812">Transmembrane</keyword>
<gene>
    <name evidence="13" type="ORF">FHS21_003232</name>
</gene>
<dbReference type="AlphaFoldDB" id="A0A839U6Q5"/>
<evidence type="ECO:0000256" key="11">
    <source>
        <dbReference type="SAM" id="Phobius"/>
    </source>
</evidence>
<evidence type="ECO:0000256" key="9">
    <source>
        <dbReference type="PIRSR" id="PIRSR611782-1"/>
    </source>
</evidence>
<feature type="domain" description="PDZ" evidence="12">
    <location>
        <begin position="262"/>
        <end position="353"/>
    </location>
</feature>
<dbReference type="GO" id="GO:0004252">
    <property type="term" value="F:serine-type endopeptidase activity"/>
    <property type="evidence" value="ECO:0007669"/>
    <property type="project" value="InterPro"/>
</dbReference>
<evidence type="ECO:0000256" key="8">
    <source>
        <dbReference type="ARBA" id="ARBA00022825"/>
    </source>
</evidence>
<dbReference type="PANTHER" id="PTHR22939:SF129">
    <property type="entry name" value="SERINE PROTEASE HTRA2, MITOCHONDRIAL"/>
    <property type="match status" value="1"/>
</dbReference>
<evidence type="ECO:0000313" key="13">
    <source>
        <dbReference type="EMBL" id="MBB3146816.1"/>
    </source>
</evidence>
<feature type="binding site" evidence="10">
    <location>
        <position position="147"/>
    </location>
    <ligand>
        <name>substrate</name>
    </ligand>
</feature>
<dbReference type="InterPro" id="IPR001478">
    <property type="entry name" value="PDZ"/>
</dbReference>
<dbReference type="InterPro" id="IPR001940">
    <property type="entry name" value="Peptidase_S1C"/>
</dbReference>
<keyword evidence="4" id="KW-0732">Signal</keyword>
<keyword evidence="11" id="KW-0472">Membrane</keyword>
<dbReference type="PANTHER" id="PTHR22939">
    <property type="entry name" value="SERINE PROTEASE FAMILY S1C HTRA-RELATED"/>
    <property type="match status" value="1"/>
</dbReference>
<reference evidence="13 14" key="1">
    <citation type="submission" date="2020-08" db="EMBL/GenBank/DDBJ databases">
        <title>Genomic Encyclopedia of Type Strains, Phase III (KMG-III): the genomes of soil and plant-associated and newly described type strains.</title>
        <authorList>
            <person name="Whitman W."/>
        </authorList>
    </citation>
    <scope>NUCLEOTIDE SEQUENCE [LARGE SCALE GENOMIC DNA]</scope>
    <source>
        <strain evidence="13 14">CECT 7015</strain>
    </source>
</reference>
<dbReference type="SMART" id="SM00228">
    <property type="entry name" value="PDZ"/>
    <property type="match status" value="2"/>
</dbReference>
<comment type="caution">
    <text evidence="13">The sequence shown here is derived from an EMBL/GenBank/DDBJ whole genome shotgun (WGS) entry which is preliminary data.</text>
</comment>
<keyword evidence="5" id="KW-0677">Repeat</keyword>
<feature type="active site" description="Charge relay system" evidence="9">
    <location>
        <position position="147"/>
    </location>
</feature>
<dbReference type="Gene3D" id="2.30.42.10">
    <property type="match status" value="2"/>
</dbReference>
<evidence type="ECO:0000256" key="2">
    <source>
        <dbReference type="ARBA" id="ARBA00010541"/>
    </source>
</evidence>
<evidence type="ECO:0000256" key="10">
    <source>
        <dbReference type="PIRSR" id="PIRSR611782-2"/>
    </source>
</evidence>
<evidence type="ECO:0000256" key="3">
    <source>
        <dbReference type="ARBA" id="ARBA00022670"/>
    </source>
</evidence>
<evidence type="ECO:0000256" key="7">
    <source>
        <dbReference type="ARBA" id="ARBA00022801"/>
    </source>
</evidence>
<dbReference type="Gene3D" id="2.40.10.120">
    <property type="match status" value="1"/>
</dbReference>
<organism evidence="13 14">
    <name type="scientific">Phyllobacterium trifolii</name>
    <dbReference type="NCBI Taxonomy" id="300193"/>
    <lineage>
        <taxon>Bacteria</taxon>
        <taxon>Pseudomonadati</taxon>
        <taxon>Pseudomonadota</taxon>
        <taxon>Alphaproteobacteria</taxon>
        <taxon>Hyphomicrobiales</taxon>
        <taxon>Phyllobacteriaceae</taxon>
        <taxon>Phyllobacterium</taxon>
    </lineage>
</organism>
<dbReference type="InterPro" id="IPR036034">
    <property type="entry name" value="PDZ_sf"/>
</dbReference>
<feature type="domain" description="PDZ" evidence="12">
    <location>
        <begin position="398"/>
        <end position="454"/>
    </location>
</feature>
<dbReference type="Proteomes" id="UP000554520">
    <property type="component" value="Unassembled WGS sequence"/>
</dbReference>
<dbReference type="NCBIfam" id="TIGR02037">
    <property type="entry name" value="degP_htrA_DO"/>
    <property type="match status" value="1"/>
</dbReference>
<proteinExistence type="inferred from homology"/>